<dbReference type="Gene3D" id="1.10.10.10">
    <property type="entry name" value="Winged helix-like DNA-binding domain superfamily/Winged helix DNA-binding domain"/>
    <property type="match status" value="1"/>
</dbReference>
<evidence type="ECO:0000313" key="7">
    <source>
        <dbReference type="Proteomes" id="UP001244552"/>
    </source>
</evidence>
<proteinExistence type="inferred from homology"/>
<protein>
    <submittedName>
        <fullName evidence="6">DNA-binding transcriptional LysR family regulator</fullName>
    </submittedName>
</protein>
<organism evidence="6 7">
    <name type="scientific">Azospirillum picis</name>
    <dbReference type="NCBI Taxonomy" id="488438"/>
    <lineage>
        <taxon>Bacteria</taxon>
        <taxon>Pseudomonadati</taxon>
        <taxon>Pseudomonadota</taxon>
        <taxon>Alphaproteobacteria</taxon>
        <taxon>Rhodospirillales</taxon>
        <taxon>Azospirillaceae</taxon>
        <taxon>Azospirillum</taxon>
    </lineage>
</organism>
<sequence length="289" mass="30610">MARNLDTTLLRSFAAVADHASMTAAAQVLNLTQGAVSQQIARLEALAGGPLFVRDRSGLRPTALGERLLGKSRRLLALNDEIWADITGGAVDGPVRIGVPYDLVGPCVAPLLRSFAAACPQVELSLVCASSPELAARVADGSLDLAVVEEPAEAARGEHLMTDRLVWVGARGGTAHAATPLPLSLVVETCVFRPVVTAALHRQGRDWRSMFENGGLDATFATVRMDLAVSAWLAFTVPPDLEILPSDSGLPELPSFAVTLHQPARPPSLAAAELARHLRDGFVRLRRTG</sequence>
<dbReference type="RefSeq" id="WP_209982986.1">
    <property type="nucleotide sequence ID" value="NZ_JAGINO010000010.1"/>
</dbReference>
<feature type="domain" description="HTH lysR-type" evidence="5">
    <location>
        <begin position="5"/>
        <end position="62"/>
    </location>
</feature>
<dbReference type="InterPro" id="IPR036388">
    <property type="entry name" value="WH-like_DNA-bd_sf"/>
</dbReference>
<dbReference type="InterPro" id="IPR050176">
    <property type="entry name" value="LTTR"/>
</dbReference>
<dbReference type="Gene3D" id="3.40.190.10">
    <property type="entry name" value="Periplasmic binding protein-like II"/>
    <property type="match status" value="2"/>
</dbReference>
<dbReference type="Pfam" id="PF00126">
    <property type="entry name" value="HTH_1"/>
    <property type="match status" value="1"/>
</dbReference>
<dbReference type="PANTHER" id="PTHR30579:SF7">
    <property type="entry name" value="HTH-TYPE TRANSCRIPTIONAL REGULATOR LRHA-RELATED"/>
    <property type="match status" value="1"/>
</dbReference>
<dbReference type="InterPro" id="IPR000847">
    <property type="entry name" value="LysR_HTH_N"/>
</dbReference>
<dbReference type="InterPro" id="IPR005119">
    <property type="entry name" value="LysR_subst-bd"/>
</dbReference>
<dbReference type="Proteomes" id="UP001244552">
    <property type="component" value="Unassembled WGS sequence"/>
</dbReference>
<comment type="similarity">
    <text evidence="1">Belongs to the LysR transcriptional regulatory family.</text>
</comment>
<evidence type="ECO:0000313" key="6">
    <source>
        <dbReference type="EMBL" id="MDQ0534095.1"/>
    </source>
</evidence>
<reference evidence="6 7" key="1">
    <citation type="submission" date="2023-07" db="EMBL/GenBank/DDBJ databases">
        <title>Genomic Encyclopedia of Type Strains, Phase IV (KMG-IV): sequencing the most valuable type-strain genomes for metagenomic binning, comparative biology and taxonomic classification.</title>
        <authorList>
            <person name="Goeker M."/>
        </authorList>
    </citation>
    <scope>NUCLEOTIDE SEQUENCE [LARGE SCALE GENOMIC DNA]</scope>
    <source>
        <strain evidence="6 7">DSM 19922</strain>
    </source>
</reference>
<dbReference type="PROSITE" id="PS50931">
    <property type="entry name" value="HTH_LYSR"/>
    <property type="match status" value="1"/>
</dbReference>
<comment type="caution">
    <text evidence="6">The sequence shown here is derived from an EMBL/GenBank/DDBJ whole genome shotgun (WGS) entry which is preliminary data.</text>
</comment>
<keyword evidence="4" id="KW-0804">Transcription</keyword>
<dbReference type="Pfam" id="PF03466">
    <property type="entry name" value="LysR_substrate"/>
    <property type="match status" value="1"/>
</dbReference>
<name>A0ABU0MKV2_9PROT</name>
<dbReference type="EMBL" id="JAUSVU010000010">
    <property type="protein sequence ID" value="MDQ0534095.1"/>
    <property type="molecule type" value="Genomic_DNA"/>
</dbReference>
<accession>A0ABU0MKV2</accession>
<keyword evidence="3 6" id="KW-0238">DNA-binding</keyword>
<dbReference type="InterPro" id="IPR036390">
    <property type="entry name" value="WH_DNA-bd_sf"/>
</dbReference>
<gene>
    <name evidence="6" type="ORF">QO018_002966</name>
</gene>
<evidence type="ECO:0000256" key="2">
    <source>
        <dbReference type="ARBA" id="ARBA00023015"/>
    </source>
</evidence>
<evidence type="ECO:0000256" key="3">
    <source>
        <dbReference type="ARBA" id="ARBA00023125"/>
    </source>
</evidence>
<dbReference type="GO" id="GO:0003677">
    <property type="term" value="F:DNA binding"/>
    <property type="evidence" value="ECO:0007669"/>
    <property type="project" value="UniProtKB-KW"/>
</dbReference>
<dbReference type="PANTHER" id="PTHR30579">
    <property type="entry name" value="TRANSCRIPTIONAL REGULATOR"/>
    <property type="match status" value="1"/>
</dbReference>
<dbReference type="SUPFAM" id="SSF46785">
    <property type="entry name" value="Winged helix' DNA-binding domain"/>
    <property type="match status" value="1"/>
</dbReference>
<evidence type="ECO:0000259" key="5">
    <source>
        <dbReference type="PROSITE" id="PS50931"/>
    </source>
</evidence>
<dbReference type="SUPFAM" id="SSF53850">
    <property type="entry name" value="Periplasmic binding protein-like II"/>
    <property type="match status" value="1"/>
</dbReference>
<keyword evidence="7" id="KW-1185">Reference proteome</keyword>
<dbReference type="PRINTS" id="PR00039">
    <property type="entry name" value="HTHLYSR"/>
</dbReference>
<evidence type="ECO:0000256" key="1">
    <source>
        <dbReference type="ARBA" id="ARBA00009437"/>
    </source>
</evidence>
<evidence type="ECO:0000256" key="4">
    <source>
        <dbReference type="ARBA" id="ARBA00023163"/>
    </source>
</evidence>
<keyword evidence="2" id="KW-0805">Transcription regulation</keyword>